<dbReference type="EMBL" id="CP102173">
    <property type="protein sequence ID" value="UUP12353.1"/>
    <property type="molecule type" value="Genomic_DNA"/>
</dbReference>
<dbReference type="SMART" id="SM00530">
    <property type="entry name" value="HTH_XRE"/>
    <property type="match status" value="1"/>
</dbReference>
<evidence type="ECO:0000259" key="1">
    <source>
        <dbReference type="PROSITE" id="PS50943"/>
    </source>
</evidence>
<organism evidence="2 3">
    <name type="scientific">Aeromicrobium wangtongii</name>
    <dbReference type="NCBI Taxonomy" id="2969247"/>
    <lineage>
        <taxon>Bacteria</taxon>
        <taxon>Bacillati</taxon>
        <taxon>Actinomycetota</taxon>
        <taxon>Actinomycetes</taxon>
        <taxon>Propionibacteriales</taxon>
        <taxon>Nocardioidaceae</taxon>
        <taxon>Aeromicrobium</taxon>
    </lineage>
</organism>
<dbReference type="Pfam" id="PF01381">
    <property type="entry name" value="HTH_3"/>
    <property type="match status" value="1"/>
</dbReference>
<feature type="domain" description="HTH cro/C1-type" evidence="1">
    <location>
        <begin position="11"/>
        <end position="65"/>
    </location>
</feature>
<evidence type="ECO:0000313" key="2">
    <source>
        <dbReference type="EMBL" id="UUP12353.1"/>
    </source>
</evidence>
<sequence length="153" mass="16941">MTTLPPFARVIKEQRDRLHMSRSQLAEASELSYPYISQLETGLRKPSRNAARAIAGALGISVEDLERTIPGDTKDRSQVQEAERFSDQLLSARTGARLAASAGDGSSGAPGSREDLIGDIIDLLEEFDSSERLDVLAEVQKRAMHRMMEQRDR</sequence>
<dbReference type="SUPFAM" id="SSF47413">
    <property type="entry name" value="lambda repressor-like DNA-binding domains"/>
    <property type="match status" value="1"/>
</dbReference>
<proteinExistence type="predicted"/>
<accession>A0ABY5M2B7</accession>
<dbReference type="InterPro" id="IPR010982">
    <property type="entry name" value="Lambda_DNA-bd_dom_sf"/>
</dbReference>
<dbReference type="InterPro" id="IPR001387">
    <property type="entry name" value="Cro/C1-type_HTH"/>
</dbReference>
<name>A0ABY5M2B7_9ACTN</name>
<evidence type="ECO:0000313" key="3">
    <source>
        <dbReference type="Proteomes" id="UP001316184"/>
    </source>
</evidence>
<dbReference type="Proteomes" id="UP001316184">
    <property type="component" value="Chromosome"/>
</dbReference>
<reference evidence="2 3" key="1">
    <citation type="submission" date="2022-08" db="EMBL/GenBank/DDBJ databases">
        <title>novel species in genus Aeromicrobium.</title>
        <authorList>
            <person name="Ye L."/>
        </authorList>
    </citation>
    <scope>NUCLEOTIDE SEQUENCE [LARGE SCALE GENOMIC DNA]</scope>
    <source>
        <strain evidence="3">zg-Y1379</strain>
    </source>
</reference>
<dbReference type="PROSITE" id="PS50943">
    <property type="entry name" value="HTH_CROC1"/>
    <property type="match status" value="1"/>
</dbReference>
<gene>
    <name evidence="2" type="ORF">NQV15_10850</name>
</gene>
<protein>
    <submittedName>
        <fullName evidence="2">Helix-turn-helix domain-containing protein</fullName>
    </submittedName>
</protein>
<dbReference type="CDD" id="cd00093">
    <property type="entry name" value="HTH_XRE"/>
    <property type="match status" value="1"/>
</dbReference>
<keyword evidence="3" id="KW-1185">Reference proteome</keyword>
<dbReference type="RefSeq" id="WP_232399873.1">
    <property type="nucleotide sequence ID" value="NZ_CP102173.1"/>
</dbReference>
<dbReference type="Gene3D" id="1.10.260.40">
    <property type="entry name" value="lambda repressor-like DNA-binding domains"/>
    <property type="match status" value="1"/>
</dbReference>